<dbReference type="Pfam" id="PF14974">
    <property type="entry name" value="P_C10"/>
    <property type="match status" value="1"/>
</dbReference>
<dbReference type="GO" id="GO:0005737">
    <property type="term" value="C:cytoplasm"/>
    <property type="evidence" value="ECO:0007669"/>
    <property type="project" value="UniProtKB-SubCell"/>
</dbReference>
<evidence type="ECO:0000256" key="4">
    <source>
        <dbReference type="ARBA" id="ARBA00022490"/>
    </source>
</evidence>
<dbReference type="PANTHER" id="PTHR13463">
    <property type="entry name" value="PROTEIN C10"/>
    <property type="match status" value="1"/>
</dbReference>
<dbReference type="PANTHER" id="PTHR13463:SF3">
    <property type="entry name" value="PROTEIN C10"/>
    <property type="match status" value="1"/>
</dbReference>
<comment type="similarity">
    <text evidence="2">Belongs to the UPF0456 family.</text>
</comment>
<evidence type="ECO:0000313" key="5">
    <source>
        <dbReference type="EMBL" id="KAK2553269.1"/>
    </source>
</evidence>
<dbReference type="AlphaFoldDB" id="A0AAD9Q2B6"/>
<name>A0AAD9Q2B6_ACRCE</name>
<comment type="caution">
    <text evidence="5">The sequence shown here is derived from an EMBL/GenBank/DDBJ whole genome shotgun (WGS) entry which is preliminary data.</text>
</comment>
<keyword evidence="6" id="KW-1185">Reference proteome</keyword>
<evidence type="ECO:0000256" key="1">
    <source>
        <dbReference type="ARBA" id="ARBA00004496"/>
    </source>
</evidence>
<reference evidence="5" key="2">
    <citation type="journal article" date="2023" name="Science">
        <title>Genomic signatures of disease resistance in endangered staghorn corals.</title>
        <authorList>
            <person name="Vollmer S.V."/>
            <person name="Selwyn J.D."/>
            <person name="Despard B.A."/>
            <person name="Roesel C.L."/>
        </authorList>
    </citation>
    <scope>NUCLEOTIDE SEQUENCE</scope>
    <source>
        <strain evidence="5">K2</strain>
    </source>
</reference>
<evidence type="ECO:0000313" key="6">
    <source>
        <dbReference type="Proteomes" id="UP001249851"/>
    </source>
</evidence>
<evidence type="ECO:0000256" key="3">
    <source>
        <dbReference type="ARBA" id="ARBA00020502"/>
    </source>
</evidence>
<accession>A0AAD9Q2B6</accession>
<dbReference type="Proteomes" id="UP001249851">
    <property type="component" value="Unassembled WGS sequence"/>
</dbReference>
<organism evidence="5 6">
    <name type="scientific">Acropora cervicornis</name>
    <name type="common">Staghorn coral</name>
    <dbReference type="NCBI Taxonomy" id="6130"/>
    <lineage>
        <taxon>Eukaryota</taxon>
        <taxon>Metazoa</taxon>
        <taxon>Cnidaria</taxon>
        <taxon>Anthozoa</taxon>
        <taxon>Hexacorallia</taxon>
        <taxon>Scleractinia</taxon>
        <taxon>Astrocoeniina</taxon>
        <taxon>Acroporidae</taxon>
        <taxon>Acropora</taxon>
    </lineage>
</organism>
<reference evidence="5" key="1">
    <citation type="journal article" date="2023" name="G3 (Bethesda)">
        <title>Whole genome assembly and annotation of the endangered Caribbean coral Acropora cervicornis.</title>
        <authorList>
            <person name="Selwyn J.D."/>
            <person name="Vollmer S.V."/>
        </authorList>
    </citation>
    <scope>NUCLEOTIDE SEQUENCE</scope>
    <source>
        <strain evidence="5">K2</strain>
    </source>
</reference>
<sequence>MYEIRQEAGGDLVKLLQYQLLFAASVQQEVIKRHGFSDNGEGSLTFTHAIKLFEKEDEEIARKAADLKTKFIPLLPHPPLFVPRDVT</sequence>
<dbReference type="GO" id="GO:0009791">
    <property type="term" value="P:post-embryonic development"/>
    <property type="evidence" value="ECO:0007669"/>
    <property type="project" value="TreeGrafter"/>
</dbReference>
<comment type="subcellular location">
    <subcellularLocation>
        <location evidence="1">Cytoplasm</location>
    </subcellularLocation>
</comment>
<dbReference type="EMBL" id="JARQWQ010000079">
    <property type="protein sequence ID" value="KAK2553269.1"/>
    <property type="molecule type" value="Genomic_DNA"/>
</dbReference>
<gene>
    <name evidence="5" type="ORF">P5673_025472</name>
</gene>
<keyword evidence="4" id="KW-0963">Cytoplasm</keyword>
<protein>
    <recommendedName>
        <fullName evidence="3">Protein C10</fullName>
    </recommendedName>
</protein>
<evidence type="ECO:0000256" key="2">
    <source>
        <dbReference type="ARBA" id="ARBA00007083"/>
    </source>
</evidence>
<dbReference type="InterPro" id="IPR026317">
    <property type="entry name" value="P_C10"/>
</dbReference>
<proteinExistence type="inferred from homology"/>